<sequence length="440" mass="47999">MSIIIGDSCIGCQSCIPNCPVEALEMNDEDKLTVNGERCVDCGKCVSICPVSALSTPAGKKNNKVDSHEEIKNNSNKKYALKSKPELCDNTAGVWVFAEQLEGELVSVTLELIGEAKKLASKLNVSVCTILFGDKVEDIIPILFEYGADKVYIIDNPAFHFYRAETYNKAFCYLIDKYKPEILLIGATTTGRDLAGAVATAMKTGLTADCTRLDIDLDKRILLASRPAFGGNIMATIVCKDRRPQMATVRPRVMQMPEPESNRTGLIVKENFNIDKDSLRTKVLEIIKEKSENARLEDAKIIVCGGRGVQNEEGFILLEKLAKLLGGVVAGSRGAVDKGLIDYKRQIGQTGQTVSPKLYFAIGISGAIQHIIGMQGAETIVAINTDKECPMMKLATYSIAGDLFEILPKMIEGFKQVLPNISKTNTDNLHIAVKGVDKID</sequence>
<keyword evidence="8" id="KW-1185">Reference proteome</keyword>
<dbReference type="Proteomes" id="UP001564657">
    <property type="component" value="Unassembled WGS sequence"/>
</dbReference>
<dbReference type="PANTHER" id="PTHR43153:SF1">
    <property type="entry name" value="ELECTRON TRANSFER FLAVOPROTEIN SUBUNIT ALPHA, MITOCHONDRIAL"/>
    <property type="match status" value="1"/>
</dbReference>
<dbReference type="InterPro" id="IPR014731">
    <property type="entry name" value="ETF_asu_C"/>
</dbReference>
<comment type="caution">
    <text evidence="7">The sequence shown here is derived from an EMBL/GenBank/DDBJ whole genome shotgun (WGS) entry which is preliminary data.</text>
</comment>
<accession>A0ABV4BR55</accession>
<feature type="domain" description="4Fe-4S ferredoxin-type" evidence="6">
    <location>
        <begin position="1"/>
        <end position="29"/>
    </location>
</feature>
<evidence type="ECO:0000256" key="1">
    <source>
        <dbReference type="ARBA" id="ARBA00005817"/>
    </source>
</evidence>
<gene>
    <name evidence="7" type="ORF">AB8U03_13815</name>
</gene>
<dbReference type="InterPro" id="IPR014729">
    <property type="entry name" value="Rossmann-like_a/b/a_fold"/>
</dbReference>
<keyword evidence="5" id="KW-0411">Iron-sulfur</keyword>
<proteinExistence type="inferred from homology"/>
<dbReference type="RefSeq" id="WP_369705146.1">
    <property type="nucleotide sequence ID" value="NZ_JBGEWD010000015.1"/>
</dbReference>
<comment type="similarity">
    <text evidence="1">Belongs to the ETF alpha-subunit/FixB family.</text>
</comment>
<organism evidence="7 8">
    <name type="scientific">Clostridium moutaii</name>
    <dbReference type="NCBI Taxonomy" id="3240932"/>
    <lineage>
        <taxon>Bacteria</taxon>
        <taxon>Bacillati</taxon>
        <taxon>Bacillota</taxon>
        <taxon>Clostridia</taxon>
        <taxon>Eubacteriales</taxon>
        <taxon>Clostridiaceae</taxon>
        <taxon>Clostridium</taxon>
    </lineage>
</organism>
<dbReference type="InterPro" id="IPR001308">
    <property type="entry name" value="ETF_a/FixB"/>
</dbReference>
<feature type="domain" description="4Fe-4S ferredoxin-type" evidence="6">
    <location>
        <begin position="30"/>
        <end position="59"/>
    </location>
</feature>
<dbReference type="CDD" id="cd01715">
    <property type="entry name" value="ETF_alpha"/>
    <property type="match status" value="1"/>
</dbReference>
<dbReference type="InterPro" id="IPR033947">
    <property type="entry name" value="ETF_alpha_N"/>
</dbReference>
<dbReference type="Pfam" id="PF00766">
    <property type="entry name" value="ETF_alpha"/>
    <property type="match status" value="1"/>
</dbReference>
<evidence type="ECO:0000313" key="7">
    <source>
        <dbReference type="EMBL" id="MEY8001254.1"/>
    </source>
</evidence>
<keyword evidence="2" id="KW-0285">Flavoprotein</keyword>
<keyword evidence="4" id="KW-0408">Iron</keyword>
<evidence type="ECO:0000256" key="4">
    <source>
        <dbReference type="ARBA" id="ARBA00023004"/>
    </source>
</evidence>
<dbReference type="SUPFAM" id="SSF52402">
    <property type="entry name" value="Adenine nucleotide alpha hydrolases-like"/>
    <property type="match status" value="1"/>
</dbReference>
<dbReference type="Gene3D" id="3.40.50.1220">
    <property type="entry name" value="TPP-binding domain"/>
    <property type="match status" value="1"/>
</dbReference>
<dbReference type="InterPro" id="IPR017896">
    <property type="entry name" value="4Fe4S_Fe-S-bd"/>
</dbReference>
<keyword evidence="3" id="KW-0479">Metal-binding</keyword>
<dbReference type="InterPro" id="IPR029035">
    <property type="entry name" value="DHS-like_NAD/FAD-binding_dom"/>
</dbReference>
<dbReference type="Pfam" id="PF12838">
    <property type="entry name" value="Fer4_7"/>
    <property type="match status" value="1"/>
</dbReference>
<dbReference type="PANTHER" id="PTHR43153">
    <property type="entry name" value="ELECTRON TRANSFER FLAVOPROTEIN ALPHA"/>
    <property type="match status" value="1"/>
</dbReference>
<dbReference type="PROSITE" id="PS00198">
    <property type="entry name" value="4FE4S_FER_1"/>
    <property type="match status" value="1"/>
</dbReference>
<dbReference type="EMBL" id="JBGEWD010000015">
    <property type="protein sequence ID" value="MEY8001254.1"/>
    <property type="molecule type" value="Genomic_DNA"/>
</dbReference>
<dbReference type="SUPFAM" id="SSF52467">
    <property type="entry name" value="DHS-like NAD/FAD-binding domain"/>
    <property type="match status" value="1"/>
</dbReference>
<dbReference type="SUPFAM" id="SSF54862">
    <property type="entry name" value="4Fe-4S ferredoxins"/>
    <property type="match status" value="1"/>
</dbReference>
<evidence type="ECO:0000259" key="6">
    <source>
        <dbReference type="PROSITE" id="PS51379"/>
    </source>
</evidence>
<dbReference type="PROSITE" id="PS51379">
    <property type="entry name" value="4FE4S_FER_2"/>
    <property type="match status" value="2"/>
</dbReference>
<evidence type="ECO:0000256" key="3">
    <source>
        <dbReference type="ARBA" id="ARBA00022723"/>
    </source>
</evidence>
<dbReference type="Gene3D" id="3.30.70.20">
    <property type="match status" value="1"/>
</dbReference>
<dbReference type="InterPro" id="IPR017900">
    <property type="entry name" value="4Fe4S_Fe_S_CS"/>
</dbReference>
<evidence type="ECO:0000256" key="2">
    <source>
        <dbReference type="ARBA" id="ARBA00022630"/>
    </source>
</evidence>
<protein>
    <submittedName>
        <fullName evidence="7">FAD-binding protein</fullName>
    </submittedName>
</protein>
<dbReference type="InterPro" id="IPR014730">
    <property type="entry name" value="ETF_a/b_N"/>
</dbReference>
<reference evidence="7 8" key="1">
    <citation type="submission" date="2024-08" db="EMBL/GenBank/DDBJ databases">
        <title>Clostridium lapicellarii sp. nov., and Clostridium renhuaiense sp. nov., two species isolated from the mud in a fermentation cellar used for producing sauce-flavour Chinese liquors.</title>
        <authorList>
            <person name="Yang F."/>
            <person name="Wang H."/>
            <person name="Chen L.Q."/>
            <person name="Zhou N."/>
            <person name="Lu J.J."/>
            <person name="Pu X.X."/>
            <person name="Wan B."/>
            <person name="Wang L."/>
            <person name="Liu S.J."/>
        </authorList>
    </citation>
    <scope>NUCLEOTIDE SEQUENCE [LARGE SCALE GENOMIC DNA]</scope>
    <source>
        <strain evidence="7 8">MT-5</strain>
    </source>
</reference>
<name>A0ABV4BR55_9CLOT</name>
<dbReference type="Gene3D" id="3.40.50.620">
    <property type="entry name" value="HUPs"/>
    <property type="match status" value="1"/>
</dbReference>
<dbReference type="Pfam" id="PF01012">
    <property type="entry name" value="ETF"/>
    <property type="match status" value="1"/>
</dbReference>
<evidence type="ECO:0000313" key="8">
    <source>
        <dbReference type="Proteomes" id="UP001564657"/>
    </source>
</evidence>
<dbReference type="SMART" id="SM00893">
    <property type="entry name" value="ETF"/>
    <property type="match status" value="1"/>
</dbReference>
<evidence type="ECO:0000256" key="5">
    <source>
        <dbReference type="ARBA" id="ARBA00023014"/>
    </source>
</evidence>